<proteinExistence type="inferred from homology"/>
<gene>
    <name evidence="5" type="ORF">BK826_08110</name>
</gene>
<evidence type="ECO:0000313" key="5">
    <source>
        <dbReference type="EMBL" id="OIJ35443.1"/>
    </source>
</evidence>
<evidence type="ECO:0000256" key="2">
    <source>
        <dbReference type="ARBA" id="ARBA00022747"/>
    </source>
</evidence>
<reference evidence="5 6" key="1">
    <citation type="submission" date="2016-10" db="EMBL/GenBank/DDBJ databases">
        <title>Draft genome sequence of strain LCT isolated from the Shenzhou X spacecraft of China.</title>
        <authorList>
            <person name="Huang B."/>
        </authorList>
    </citation>
    <scope>NUCLEOTIDE SEQUENCE [LARGE SCALE GENOMIC DNA]</scope>
    <source>
        <strain evidence="5 6">LCT-H5</strain>
    </source>
</reference>
<dbReference type="GO" id="GO:0003677">
    <property type="term" value="F:DNA binding"/>
    <property type="evidence" value="ECO:0007669"/>
    <property type="project" value="UniProtKB-KW"/>
</dbReference>
<keyword evidence="2" id="KW-0680">Restriction system</keyword>
<dbReference type="InterPro" id="IPR052021">
    <property type="entry name" value="Type-I_RS_S_subunit"/>
</dbReference>
<evidence type="ECO:0000256" key="3">
    <source>
        <dbReference type="ARBA" id="ARBA00023125"/>
    </source>
</evidence>
<dbReference type="CDD" id="cd17517">
    <property type="entry name" value="RMtype1_S_EcoKI_StySPI-TRD2-CR2_like"/>
    <property type="match status" value="1"/>
</dbReference>
<organism evidence="5 6">
    <name type="scientific">Rothia kristinae</name>
    <dbReference type="NCBI Taxonomy" id="37923"/>
    <lineage>
        <taxon>Bacteria</taxon>
        <taxon>Bacillati</taxon>
        <taxon>Actinomycetota</taxon>
        <taxon>Actinomycetes</taxon>
        <taxon>Micrococcales</taxon>
        <taxon>Micrococcaceae</taxon>
        <taxon>Rothia</taxon>
    </lineage>
</organism>
<evidence type="ECO:0000313" key="6">
    <source>
        <dbReference type="Proteomes" id="UP000179540"/>
    </source>
</evidence>
<accession>A0A1S2MZA4</accession>
<dbReference type="InterPro" id="IPR000055">
    <property type="entry name" value="Restrct_endonuc_typeI_TRD"/>
</dbReference>
<dbReference type="AlphaFoldDB" id="A0A1S2MZA4"/>
<comment type="similarity">
    <text evidence="1">Belongs to the type-I restriction system S methylase family.</text>
</comment>
<dbReference type="Proteomes" id="UP000179540">
    <property type="component" value="Unassembled WGS sequence"/>
</dbReference>
<dbReference type="PANTHER" id="PTHR30408:SF12">
    <property type="entry name" value="TYPE I RESTRICTION ENZYME MJAVIII SPECIFICITY SUBUNIT"/>
    <property type="match status" value="1"/>
</dbReference>
<dbReference type="Pfam" id="PF01420">
    <property type="entry name" value="Methylase_S"/>
    <property type="match status" value="1"/>
</dbReference>
<name>A0A1S2MZA4_9MICC</name>
<dbReference type="SUPFAM" id="SSF116734">
    <property type="entry name" value="DNA methylase specificity domain"/>
    <property type="match status" value="2"/>
</dbReference>
<protein>
    <recommendedName>
        <fullName evidence="4">Type I restriction modification DNA specificity domain-containing protein</fullName>
    </recommendedName>
</protein>
<evidence type="ECO:0000256" key="1">
    <source>
        <dbReference type="ARBA" id="ARBA00010923"/>
    </source>
</evidence>
<dbReference type="Gene3D" id="3.90.220.20">
    <property type="entry name" value="DNA methylase specificity domains"/>
    <property type="match status" value="2"/>
</dbReference>
<dbReference type="EMBL" id="MODZ01000009">
    <property type="protein sequence ID" value="OIJ35443.1"/>
    <property type="molecule type" value="Genomic_DNA"/>
</dbReference>
<feature type="domain" description="Type I restriction modification DNA specificity" evidence="4">
    <location>
        <begin position="29"/>
        <end position="144"/>
    </location>
</feature>
<evidence type="ECO:0000259" key="4">
    <source>
        <dbReference type="Pfam" id="PF01420"/>
    </source>
</evidence>
<dbReference type="PANTHER" id="PTHR30408">
    <property type="entry name" value="TYPE-1 RESTRICTION ENZYME ECOKI SPECIFICITY PROTEIN"/>
    <property type="match status" value="1"/>
</dbReference>
<sequence>MLGMSELFKDDILRSEDDWELVPASATQCERFGLRREDLLFGRRSLTRAGAGKVSIIDHETRAVFESSLIRVRLDRRRSDPVFFFHYFRSPEGRANMEQIVEQVAVAGIRSSDLSRLRVPLPPLDEQERIAGVLGTFDDLIEVNRLLSRDLLSLLFAKYEALAEGRPTTSFGNVAHLVRDQWKPGSEGPSRYLGLEHFATEGAGIAGVGDVASVQSVSLRFRPGDVLYGKLRPYFRKVARPGFAGLCSSEIWVLRARDEYPQSLVHALTHAASFSEAASAGSTGTRMPRADWKHVSTLPVPDLRPSEVSAEVLAGLESLWSAACDLDDENYNLTRQRDELLPLLMSGRVRVRDLEAVA</sequence>
<keyword evidence="3" id="KW-0238">DNA-binding</keyword>
<comment type="caution">
    <text evidence="5">The sequence shown here is derived from an EMBL/GenBank/DDBJ whole genome shotgun (WGS) entry which is preliminary data.</text>
</comment>
<dbReference type="InterPro" id="IPR044946">
    <property type="entry name" value="Restrct_endonuc_typeI_TRD_sf"/>
</dbReference>
<dbReference type="GO" id="GO:0009307">
    <property type="term" value="P:DNA restriction-modification system"/>
    <property type="evidence" value="ECO:0007669"/>
    <property type="project" value="UniProtKB-KW"/>
</dbReference>